<evidence type="ECO:0000313" key="2">
    <source>
        <dbReference type="Proteomes" id="UP000243255"/>
    </source>
</evidence>
<dbReference type="Proteomes" id="UP000243255">
    <property type="component" value="Unassembled WGS sequence"/>
</dbReference>
<protein>
    <recommendedName>
        <fullName evidence="3">SIR2-like domain-containing protein</fullName>
    </recommendedName>
</protein>
<sequence>MKKISLFFGAGAECSYGLPSGGKFALDIFKMDTVKDKKELKEQIQNVDTQSIYSKWLPDDFKNRKLSAFTKGQYDTLVKGSLENKRHALLDYLKNFDKNVSYIVKNIKNKGIDIDDVFEQILGRSIGSFTYGQDIKLNNLLDKEYNGLFESEYFSAFLKAIELENVEPELKKGIRNITRSILELLIGSLGEELTHKLNDGIFEKSPDSMDLFDDLGAIFTLDYNNTGMKGLEILLESDIISIEETHCNEDKIVNFGMLILEDIYSRALDYQSLIDSNWRYIYSPKTDWGKFSKINIFLHTVRRYISNIALENKDNIDKGNGYYHDIKKLQESHEVYCIGTTNYNTFIEDIIGKEVFFLNGSVNDYYDPYLNKIVKEEDNENRKHIIVPFLFTQSGIKPLTSVKMSSRYVELYNKFNESDIICICGFGFNSDDGHINGMFRELIEDEDKKLVILHLHESNSYDEKGIKNQYKNKLRLDSIKNLNIIPVNRERIDLNTNKIWYETLSNL</sequence>
<name>A0A1M5RHY2_9FIRM</name>
<dbReference type="STRING" id="1121321.SAMN04488530_13021"/>
<keyword evidence="2" id="KW-1185">Reference proteome</keyword>
<evidence type="ECO:0008006" key="3">
    <source>
        <dbReference type="Google" id="ProtNLM"/>
    </source>
</evidence>
<accession>A0A1M5RHY2</accession>
<dbReference type="AlphaFoldDB" id="A0A1M5RHY2"/>
<organism evidence="1 2">
    <name type="scientific">Asaccharospora irregularis DSM 2635</name>
    <dbReference type="NCBI Taxonomy" id="1121321"/>
    <lineage>
        <taxon>Bacteria</taxon>
        <taxon>Bacillati</taxon>
        <taxon>Bacillota</taxon>
        <taxon>Clostridia</taxon>
        <taxon>Peptostreptococcales</taxon>
        <taxon>Peptostreptococcaceae</taxon>
        <taxon>Asaccharospora</taxon>
    </lineage>
</organism>
<reference evidence="2" key="1">
    <citation type="submission" date="2016-11" db="EMBL/GenBank/DDBJ databases">
        <authorList>
            <person name="Varghese N."/>
            <person name="Submissions S."/>
        </authorList>
    </citation>
    <scope>NUCLEOTIDE SEQUENCE [LARGE SCALE GENOMIC DNA]</scope>
    <source>
        <strain evidence="2">DSM 2635</strain>
    </source>
</reference>
<dbReference type="EMBL" id="FQWX01000030">
    <property type="protein sequence ID" value="SHH25619.1"/>
    <property type="molecule type" value="Genomic_DNA"/>
</dbReference>
<evidence type="ECO:0000313" key="1">
    <source>
        <dbReference type="EMBL" id="SHH25619.1"/>
    </source>
</evidence>
<dbReference type="RefSeq" id="WP_073126994.1">
    <property type="nucleotide sequence ID" value="NZ_BAABCH010000023.1"/>
</dbReference>
<proteinExistence type="predicted"/>
<gene>
    <name evidence="1" type="ORF">SAMN04488530_13021</name>
</gene>
<dbReference type="OrthoDB" id="6627477at2"/>